<sequence length="123" mass="13238">MAGLSVVLETTHKSHPAGNGKPPAQIISKATLVIHGPKHHKQASPAASSSFLQRCYLCHRELAEGRDIYMYRGDRAFCSEECRCRQIFMDEDDGSTSSNCANGTGAATARGRQRVAGGGRVAY</sequence>
<evidence type="ECO:0000259" key="7">
    <source>
        <dbReference type="PROSITE" id="PS51795"/>
    </source>
</evidence>
<evidence type="ECO:0000256" key="6">
    <source>
        <dbReference type="SAM" id="MobiDB-lite"/>
    </source>
</evidence>
<feature type="region of interest" description="Disordered" evidence="6">
    <location>
        <begin position="94"/>
        <end position="123"/>
    </location>
</feature>
<keyword evidence="3" id="KW-0963">Cytoplasm</keyword>
<dbReference type="GO" id="GO:0005737">
    <property type="term" value="C:cytoplasm"/>
    <property type="evidence" value="ECO:0007669"/>
    <property type="project" value="UniProtKB-SubCell"/>
</dbReference>
<evidence type="ECO:0000313" key="8">
    <source>
        <dbReference type="EMBL" id="OEL37108.1"/>
    </source>
</evidence>
<dbReference type="InterPro" id="IPR007650">
    <property type="entry name" value="Zf-FLZ_dom"/>
</dbReference>
<dbReference type="EMBL" id="LWDX02006724">
    <property type="protein sequence ID" value="OEL37108.1"/>
    <property type="molecule type" value="Genomic_DNA"/>
</dbReference>
<dbReference type="PANTHER" id="PTHR33059">
    <property type="entry name" value="FCS-LIKE ZINC FINGER 5"/>
    <property type="match status" value="1"/>
</dbReference>
<comment type="similarity">
    <text evidence="2">Belongs to the FLZ family.</text>
</comment>
<feature type="compositionally biased region" description="Low complexity" evidence="6">
    <location>
        <begin position="101"/>
        <end position="110"/>
    </location>
</feature>
<dbReference type="OrthoDB" id="1926521at2759"/>
<protein>
    <recommendedName>
        <fullName evidence="7">FLZ-type domain-containing protein</fullName>
    </recommendedName>
</protein>
<gene>
    <name evidence="8" type="ORF">BAE44_0001872</name>
</gene>
<comment type="subcellular location">
    <subcellularLocation>
        <location evidence="1">Cytoplasm</location>
    </subcellularLocation>
</comment>
<evidence type="ECO:0000256" key="2">
    <source>
        <dbReference type="ARBA" id="ARBA00009374"/>
    </source>
</evidence>
<dbReference type="AlphaFoldDB" id="A0A1E5WIB0"/>
<dbReference type="PANTHER" id="PTHR33059:SF84">
    <property type="entry name" value="FCS-LIKE ZINC FINGER 15"/>
    <property type="match status" value="1"/>
</dbReference>
<keyword evidence="9" id="KW-1185">Reference proteome</keyword>
<dbReference type="Pfam" id="PF04570">
    <property type="entry name" value="zf-FLZ"/>
    <property type="match status" value="1"/>
</dbReference>
<proteinExistence type="inferred from homology"/>
<dbReference type="PROSITE" id="PS51795">
    <property type="entry name" value="ZF_FLZ"/>
    <property type="match status" value="1"/>
</dbReference>
<evidence type="ECO:0000256" key="5">
    <source>
        <dbReference type="PROSITE-ProRule" id="PRU01131"/>
    </source>
</evidence>
<dbReference type="GO" id="GO:0046872">
    <property type="term" value="F:metal ion binding"/>
    <property type="evidence" value="ECO:0007669"/>
    <property type="project" value="UniProtKB-KW"/>
</dbReference>
<feature type="zinc finger region" description="FLZ-type" evidence="5">
    <location>
        <begin position="50"/>
        <end position="94"/>
    </location>
</feature>
<evidence type="ECO:0000256" key="1">
    <source>
        <dbReference type="ARBA" id="ARBA00004496"/>
    </source>
</evidence>
<dbReference type="Proteomes" id="UP000095767">
    <property type="component" value="Unassembled WGS sequence"/>
</dbReference>
<keyword evidence="4" id="KW-0479">Metal-binding</keyword>
<evidence type="ECO:0000256" key="3">
    <source>
        <dbReference type="ARBA" id="ARBA00022490"/>
    </source>
</evidence>
<evidence type="ECO:0000256" key="4">
    <source>
        <dbReference type="ARBA" id="ARBA00022723"/>
    </source>
</evidence>
<feature type="domain" description="FLZ-type" evidence="7">
    <location>
        <begin position="50"/>
        <end position="94"/>
    </location>
</feature>
<accession>A0A1E5WIB0</accession>
<comment type="caution">
    <text evidence="8">The sequence shown here is derived from an EMBL/GenBank/DDBJ whole genome shotgun (WGS) entry which is preliminary data.</text>
</comment>
<reference evidence="8 9" key="1">
    <citation type="submission" date="2016-09" db="EMBL/GenBank/DDBJ databases">
        <title>The draft genome of Dichanthelium oligosanthes: A C3 panicoid grass species.</title>
        <authorList>
            <person name="Studer A.J."/>
            <person name="Schnable J.C."/>
            <person name="Brutnell T.P."/>
        </authorList>
    </citation>
    <scope>NUCLEOTIDE SEQUENCE [LARGE SCALE GENOMIC DNA]</scope>
    <source>
        <strain evidence="9">cv. Kellogg 1175</strain>
        <tissue evidence="8">Leaf</tissue>
    </source>
</reference>
<dbReference type="STRING" id="888268.A0A1E5WIB0"/>
<evidence type="ECO:0000313" key="9">
    <source>
        <dbReference type="Proteomes" id="UP000095767"/>
    </source>
</evidence>
<name>A0A1E5WIB0_9POAL</name>
<organism evidence="8 9">
    <name type="scientific">Dichanthelium oligosanthes</name>
    <dbReference type="NCBI Taxonomy" id="888268"/>
    <lineage>
        <taxon>Eukaryota</taxon>
        <taxon>Viridiplantae</taxon>
        <taxon>Streptophyta</taxon>
        <taxon>Embryophyta</taxon>
        <taxon>Tracheophyta</taxon>
        <taxon>Spermatophyta</taxon>
        <taxon>Magnoliopsida</taxon>
        <taxon>Liliopsida</taxon>
        <taxon>Poales</taxon>
        <taxon>Poaceae</taxon>
        <taxon>PACMAD clade</taxon>
        <taxon>Panicoideae</taxon>
        <taxon>Panicodae</taxon>
        <taxon>Paniceae</taxon>
        <taxon>Dichantheliinae</taxon>
        <taxon>Dichanthelium</taxon>
    </lineage>
</organism>